<dbReference type="Proteomes" id="UP001589890">
    <property type="component" value="Unassembled WGS sequence"/>
</dbReference>
<dbReference type="EMBL" id="JBHLTC010000010">
    <property type="protein sequence ID" value="MFC0624207.1"/>
    <property type="molecule type" value="Genomic_DNA"/>
</dbReference>
<sequence>MNPQLRALAARQGNVFSRAQALACGYSDDQIKYLVANRSWRRIRHGQFAEAVDRTHLPPWGRRAAEHLEAVHALLNSLTPESVAISHQSALLLHQLPVFGLDVSTVHVTKLNRRIQAMPGVSCHRGDLTAPDLMTVDGVLMTTPARALVETGCRAPFETTVVAADAALGRGKAQPQELERLLKDTVFWPGSPTMRAAMRFADGRSESVGESRLRVLMAAQGLPEPELQVEFADAMGPFARVDFYFPEFRTVVEFDGLVKYGDAAAEVVMREKAREDRLRALGLEVVRVTWADLSSPEALAERIRAAFARYRDSSLAGRHAS</sequence>
<accession>A0ABV6QHU1</accession>
<proteinExistence type="predicted"/>
<reference evidence="2 3" key="1">
    <citation type="submission" date="2024-09" db="EMBL/GenBank/DDBJ databases">
        <authorList>
            <person name="Sun Q."/>
            <person name="Mori K."/>
        </authorList>
    </citation>
    <scope>NUCLEOTIDE SEQUENCE [LARGE SCALE GENOMIC DNA]</scope>
    <source>
        <strain evidence="2 3">CGMCC 1.15906</strain>
    </source>
</reference>
<evidence type="ECO:0000313" key="2">
    <source>
        <dbReference type="EMBL" id="MFC0624207.1"/>
    </source>
</evidence>
<feature type="domain" description="AbiEi antitoxin N-terminal" evidence="1">
    <location>
        <begin position="4"/>
        <end position="46"/>
    </location>
</feature>
<protein>
    <submittedName>
        <fullName evidence="2">Type IV toxin-antitoxin system AbiEi family antitoxin domain-containing protein</fullName>
    </submittedName>
</protein>
<name>A0ABV6QHU1_9ACTN</name>
<dbReference type="InterPro" id="IPR011335">
    <property type="entry name" value="Restrct_endonuc-II-like"/>
</dbReference>
<evidence type="ECO:0000313" key="3">
    <source>
        <dbReference type="Proteomes" id="UP001589890"/>
    </source>
</evidence>
<dbReference type="RefSeq" id="WP_380045188.1">
    <property type="nucleotide sequence ID" value="NZ_JBHLTC010000010.1"/>
</dbReference>
<gene>
    <name evidence="2" type="ORF">ACFFGN_09040</name>
</gene>
<keyword evidence="3" id="KW-1185">Reference proteome</keyword>
<dbReference type="Gene3D" id="3.40.960.10">
    <property type="entry name" value="VSR Endonuclease"/>
    <property type="match status" value="1"/>
</dbReference>
<organism evidence="2 3">
    <name type="scientific">Kribbella deserti</name>
    <dbReference type="NCBI Taxonomy" id="1926257"/>
    <lineage>
        <taxon>Bacteria</taxon>
        <taxon>Bacillati</taxon>
        <taxon>Actinomycetota</taxon>
        <taxon>Actinomycetes</taxon>
        <taxon>Propionibacteriales</taxon>
        <taxon>Kribbellaceae</taxon>
        <taxon>Kribbella</taxon>
    </lineage>
</organism>
<dbReference type="InterPro" id="IPR025159">
    <property type="entry name" value="AbiEi_N"/>
</dbReference>
<dbReference type="SUPFAM" id="SSF52980">
    <property type="entry name" value="Restriction endonuclease-like"/>
    <property type="match status" value="1"/>
</dbReference>
<evidence type="ECO:0000259" key="1">
    <source>
        <dbReference type="Pfam" id="PF13338"/>
    </source>
</evidence>
<comment type="caution">
    <text evidence="2">The sequence shown here is derived from an EMBL/GenBank/DDBJ whole genome shotgun (WGS) entry which is preliminary data.</text>
</comment>
<dbReference type="Pfam" id="PF13338">
    <property type="entry name" value="AbiEi_4"/>
    <property type="match status" value="1"/>
</dbReference>